<keyword evidence="2" id="KW-1185">Reference proteome</keyword>
<gene>
    <name evidence="1" type="ORF">BAUCODRAFT_577462</name>
</gene>
<evidence type="ECO:0000313" key="2">
    <source>
        <dbReference type="Proteomes" id="UP000011761"/>
    </source>
</evidence>
<dbReference type="Proteomes" id="UP000011761">
    <property type="component" value="Unassembled WGS sequence"/>
</dbReference>
<reference evidence="1 2" key="1">
    <citation type="journal article" date="2012" name="PLoS Pathog.">
        <title>Diverse lifestyles and strategies of plant pathogenesis encoded in the genomes of eighteen Dothideomycetes fungi.</title>
        <authorList>
            <person name="Ohm R.A."/>
            <person name="Feau N."/>
            <person name="Henrissat B."/>
            <person name="Schoch C.L."/>
            <person name="Horwitz B.A."/>
            <person name="Barry K.W."/>
            <person name="Condon B.J."/>
            <person name="Copeland A.C."/>
            <person name="Dhillon B."/>
            <person name="Glaser F."/>
            <person name="Hesse C.N."/>
            <person name="Kosti I."/>
            <person name="LaButti K."/>
            <person name="Lindquist E.A."/>
            <person name="Lucas S."/>
            <person name="Salamov A.A."/>
            <person name="Bradshaw R.E."/>
            <person name="Ciuffetti L."/>
            <person name="Hamelin R.C."/>
            <person name="Kema G.H.J."/>
            <person name="Lawrence C."/>
            <person name="Scott J.A."/>
            <person name="Spatafora J.W."/>
            <person name="Turgeon B.G."/>
            <person name="de Wit P.J.G.M."/>
            <person name="Zhong S."/>
            <person name="Goodwin S.B."/>
            <person name="Grigoriev I.V."/>
        </authorList>
    </citation>
    <scope>NUCLEOTIDE SEQUENCE [LARGE SCALE GENOMIC DNA]</scope>
    <source>
        <strain evidence="1 2">UAMH 10762</strain>
    </source>
</reference>
<proteinExistence type="predicted"/>
<sequence>MAGPSVHTTDLENASARAHVLGSSIKDRSESVEEAATPAGATDFDTETTYVVGRIKPTKDLQRVEKAESVHIKRIGVAGHTNRTNRADGPGTVSETINDHANRSALVGEMTDETEHLLRKRFAPVRGQSAKAEEIQDEDDHLRCCNLIVDLCKMTRSCFDL</sequence>
<dbReference type="KEGG" id="bcom:BAUCODRAFT_577462"/>
<dbReference type="HOGENOM" id="CLU_1643390_0_0_1"/>
<dbReference type="GeneID" id="19115738"/>
<accession>M2LP23</accession>
<dbReference type="AlphaFoldDB" id="M2LP23"/>
<dbReference type="EMBL" id="KB445556">
    <property type="protein sequence ID" value="EMC96122.1"/>
    <property type="molecule type" value="Genomic_DNA"/>
</dbReference>
<organism evidence="1 2">
    <name type="scientific">Baudoinia panamericana (strain UAMH 10762)</name>
    <name type="common">Angels' share fungus</name>
    <name type="synonym">Baudoinia compniacensis (strain UAMH 10762)</name>
    <dbReference type="NCBI Taxonomy" id="717646"/>
    <lineage>
        <taxon>Eukaryota</taxon>
        <taxon>Fungi</taxon>
        <taxon>Dikarya</taxon>
        <taxon>Ascomycota</taxon>
        <taxon>Pezizomycotina</taxon>
        <taxon>Dothideomycetes</taxon>
        <taxon>Dothideomycetidae</taxon>
        <taxon>Mycosphaerellales</taxon>
        <taxon>Teratosphaeriaceae</taxon>
        <taxon>Baudoinia</taxon>
    </lineage>
</organism>
<dbReference type="RefSeq" id="XP_007677330.1">
    <property type="nucleotide sequence ID" value="XM_007679140.1"/>
</dbReference>
<name>M2LP23_BAUPA</name>
<protein>
    <submittedName>
        <fullName evidence="1">Uncharacterized protein</fullName>
    </submittedName>
</protein>
<evidence type="ECO:0000313" key="1">
    <source>
        <dbReference type="EMBL" id="EMC96122.1"/>
    </source>
</evidence>